<feature type="chain" id="PRO_5030786111" evidence="1">
    <location>
        <begin position="28"/>
        <end position="445"/>
    </location>
</feature>
<feature type="signal peptide" evidence="1">
    <location>
        <begin position="1"/>
        <end position="27"/>
    </location>
</feature>
<evidence type="ECO:0000313" key="2">
    <source>
        <dbReference type="EMBL" id="MYM68415.1"/>
    </source>
</evidence>
<name>A0A7X4GRL2_9BURK</name>
<dbReference type="Proteomes" id="UP000450012">
    <property type="component" value="Unassembled WGS sequence"/>
</dbReference>
<dbReference type="PANTHER" id="PTHR43737">
    <property type="entry name" value="BLL7424 PROTEIN"/>
    <property type="match status" value="1"/>
</dbReference>
<dbReference type="Pfam" id="PF07394">
    <property type="entry name" value="DUF1501"/>
    <property type="match status" value="1"/>
</dbReference>
<dbReference type="InterPro" id="IPR010869">
    <property type="entry name" value="DUF1501"/>
</dbReference>
<evidence type="ECO:0000256" key="1">
    <source>
        <dbReference type="SAM" id="SignalP"/>
    </source>
</evidence>
<dbReference type="EMBL" id="WWCK01000005">
    <property type="protein sequence ID" value="MYM68415.1"/>
    <property type="molecule type" value="Genomic_DNA"/>
</dbReference>
<dbReference type="PANTHER" id="PTHR43737:SF1">
    <property type="entry name" value="DUF1501 DOMAIN-CONTAINING PROTEIN"/>
    <property type="match status" value="1"/>
</dbReference>
<sequence>MMDRRHFLRLGMLGSASLLGSINSGLAATSDYRALICLFLNGGNDGNNTLVPLDGAYSDYATARPELALAKDSLVKLNGNSAGHSFGLHPALSPLAELYNKGRLAWIANAGPLVKPATARQVLEQSVQVPSFLLSHSDQVMWQQGWLGDADGSGWAGRALEAFPTSLRNNINAVTMSNDRTLVLGRKSPVSFLSGGDSRYWGAADLAQPQIAATQAMNRMAKWQFANQYEAEYAATFGRSVADSTLFTQAALMAKTPVADFGSNQLADNLRKLASLLPVFKSLGYKRQVFMVQWGEFDTHTSQRGSGGTTQDAQLAVLAKAMAAFDQANLASGMDQNVVTLMMSDFGRTLRQASGGGTDHAWGNHWFALGGPVAGGQVLGTFPTLVPGGVDDMDKDKAGRWVPTTSTDQVGASVMQWLGLPSGDLTSAFPHLANFSQQTLGFLRS</sequence>
<organism evidence="2 3">
    <name type="scientific">Duganella rivi</name>
    <dbReference type="NCBI Taxonomy" id="2666083"/>
    <lineage>
        <taxon>Bacteria</taxon>
        <taxon>Pseudomonadati</taxon>
        <taxon>Pseudomonadota</taxon>
        <taxon>Betaproteobacteria</taxon>
        <taxon>Burkholderiales</taxon>
        <taxon>Oxalobacteraceae</taxon>
        <taxon>Telluria group</taxon>
        <taxon>Duganella</taxon>
    </lineage>
</organism>
<keyword evidence="1" id="KW-0732">Signal</keyword>
<dbReference type="RefSeq" id="WP_161014973.1">
    <property type="nucleotide sequence ID" value="NZ_WWCK01000005.1"/>
</dbReference>
<dbReference type="AlphaFoldDB" id="A0A7X4GRL2"/>
<proteinExistence type="predicted"/>
<accession>A0A7X4GRL2</accession>
<protein>
    <submittedName>
        <fullName evidence="2">DUF1501 domain-containing protein</fullName>
    </submittedName>
</protein>
<gene>
    <name evidence="2" type="ORF">GTP45_16485</name>
</gene>
<reference evidence="2 3" key="1">
    <citation type="submission" date="2019-12" db="EMBL/GenBank/DDBJ databases">
        <title>Novel species isolated from a subtropical stream in China.</title>
        <authorList>
            <person name="Lu H."/>
        </authorList>
    </citation>
    <scope>NUCLEOTIDE SEQUENCE [LARGE SCALE GENOMIC DNA]</scope>
    <source>
        <strain evidence="2 3">FT55W</strain>
    </source>
</reference>
<evidence type="ECO:0000313" key="3">
    <source>
        <dbReference type="Proteomes" id="UP000450012"/>
    </source>
</evidence>
<keyword evidence="3" id="KW-1185">Reference proteome</keyword>
<comment type="caution">
    <text evidence="2">The sequence shown here is derived from an EMBL/GenBank/DDBJ whole genome shotgun (WGS) entry which is preliminary data.</text>
</comment>